<dbReference type="InterPro" id="IPR052176">
    <property type="entry name" value="Glycosyl_Hydrlase_43_Enz"/>
</dbReference>
<evidence type="ECO:0000256" key="5">
    <source>
        <dbReference type="ARBA" id="ARBA00023295"/>
    </source>
</evidence>
<keyword evidence="3 7" id="KW-0378">Hydrolase</keyword>
<protein>
    <submittedName>
        <fullName evidence="8">Beta-xylosidase GHF43</fullName>
    </submittedName>
</protein>
<comment type="similarity">
    <text evidence="1 7">Belongs to the glycosyl hydrolase 43 family.</text>
</comment>
<sequence>MADPAAHVWNGRIWIYPSHDRESGIPERDNGDHFDMVDYHALSIEPDAEGRLDPMTGAVVDHGVILDLAGVPWAKRQLWDSDVAEKDGRYYLYFCAKDKDDVFHIGVATAERPEGPFVAEPEPIAGSYSIDPCCFRDPKTGAHYLVFGGIWGGQLQRYRGNKAVFTAAEDTLPDGTRCALEPSDDATALCPKIARLSEDMRAFAEPARDLVIVDENGEPLKSGDHARRFFEASWLYFKDGKYHFAYSTGDTHLICDAVSDTLEGPYRYERVLLEPQVGWTTHHCVTEVDGKWYLFHHDSSPSGGRTWLRSLKVKPLP</sequence>
<dbReference type="GO" id="GO:0004553">
    <property type="term" value="F:hydrolase activity, hydrolyzing O-glycosyl compounds"/>
    <property type="evidence" value="ECO:0007669"/>
    <property type="project" value="InterPro"/>
</dbReference>
<evidence type="ECO:0000256" key="6">
    <source>
        <dbReference type="PIRSR" id="PIRSR606710-2"/>
    </source>
</evidence>
<dbReference type="Pfam" id="PF04616">
    <property type="entry name" value="Glyco_hydro_43"/>
    <property type="match status" value="1"/>
</dbReference>
<dbReference type="CDD" id="cd18619">
    <property type="entry name" value="GH43_CoXyl43_like"/>
    <property type="match status" value="1"/>
</dbReference>
<evidence type="ECO:0000256" key="7">
    <source>
        <dbReference type="RuleBase" id="RU361187"/>
    </source>
</evidence>
<keyword evidence="4" id="KW-0119">Carbohydrate metabolism</keyword>
<dbReference type="GO" id="GO:0045493">
    <property type="term" value="P:xylan catabolic process"/>
    <property type="evidence" value="ECO:0007669"/>
    <property type="project" value="UniProtKB-KW"/>
</dbReference>
<name>I6XP31_9BACT</name>
<dbReference type="SUPFAM" id="SSF75005">
    <property type="entry name" value="Arabinanase/levansucrase/invertase"/>
    <property type="match status" value="1"/>
</dbReference>
<dbReference type="EMBL" id="JQ303339">
    <property type="protein sequence ID" value="AFN57688.1"/>
    <property type="molecule type" value="Genomic_DNA"/>
</dbReference>
<dbReference type="Gene3D" id="2.115.10.20">
    <property type="entry name" value="Glycosyl hydrolase domain, family 43"/>
    <property type="match status" value="1"/>
</dbReference>
<reference evidence="8" key="1">
    <citation type="journal article" date="2012" name="PLoS ONE">
        <title>Functional metagenomics unveils a multifunctional glycosyl hydrolase from the family 43 catalysing the breakdown of plant polymers in the calf rumen.</title>
        <authorList>
            <person name="Ferrer M."/>
            <person name="Ghazi A."/>
            <person name="Beloqui A."/>
            <person name="Vieites J.M."/>
            <person name="Lopez-Cortes N."/>
            <person name="Marin-Navarro J."/>
            <person name="Nechitaylo T.Y."/>
            <person name="Guazzaroni M.E."/>
            <person name="Polaina J."/>
            <person name="Waliczek A."/>
            <person name="Chernikova T.N."/>
            <person name="Reva O.N."/>
            <person name="Golyshina O.V."/>
            <person name="Golyshin P.N."/>
        </authorList>
    </citation>
    <scope>NUCLEOTIDE SEQUENCE</scope>
</reference>
<dbReference type="PANTHER" id="PTHR43772:SF2">
    <property type="entry name" value="PUTATIVE (AFU_ORTHOLOGUE AFUA_2G04480)-RELATED"/>
    <property type="match status" value="1"/>
</dbReference>
<keyword evidence="2" id="KW-0624">Polysaccharide degradation</keyword>
<dbReference type="InterPro" id="IPR006710">
    <property type="entry name" value="Glyco_hydro_43"/>
</dbReference>
<evidence type="ECO:0000256" key="1">
    <source>
        <dbReference type="ARBA" id="ARBA00009865"/>
    </source>
</evidence>
<proteinExistence type="inferred from homology"/>
<evidence type="ECO:0000256" key="2">
    <source>
        <dbReference type="ARBA" id="ARBA00022651"/>
    </source>
</evidence>
<evidence type="ECO:0000256" key="3">
    <source>
        <dbReference type="ARBA" id="ARBA00022801"/>
    </source>
</evidence>
<evidence type="ECO:0000256" key="4">
    <source>
        <dbReference type="ARBA" id="ARBA00023277"/>
    </source>
</evidence>
<organism evidence="8">
    <name type="scientific">uncultured bacterium r_03</name>
    <dbReference type="NCBI Taxonomy" id="1132278"/>
    <lineage>
        <taxon>Bacteria</taxon>
        <taxon>environmental samples</taxon>
    </lineage>
</organism>
<dbReference type="AlphaFoldDB" id="I6XP31"/>
<dbReference type="InterPro" id="IPR023296">
    <property type="entry name" value="Glyco_hydro_beta-prop_sf"/>
</dbReference>
<keyword evidence="2" id="KW-0858">Xylan degradation</keyword>
<evidence type="ECO:0000313" key="8">
    <source>
        <dbReference type="EMBL" id="AFN57688.1"/>
    </source>
</evidence>
<feature type="site" description="Important for catalytic activity, responsible for pKa modulation of the active site Glu and correct orientation of both the proton donor and substrate" evidence="6">
    <location>
        <position position="131"/>
    </location>
</feature>
<keyword evidence="5 7" id="KW-0326">Glycosidase</keyword>
<dbReference type="PANTHER" id="PTHR43772">
    <property type="entry name" value="ENDO-1,4-BETA-XYLANASE"/>
    <property type="match status" value="1"/>
</dbReference>
<accession>I6XP31</accession>